<dbReference type="InterPro" id="IPR053927">
    <property type="entry name" value="FlgK_helical"/>
</dbReference>
<keyword evidence="5 7" id="KW-0964">Secreted</keyword>
<evidence type="ECO:0000313" key="13">
    <source>
        <dbReference type="Proteomes" id="UP000040088"/>
    </source>
</evidence>
<dbReference type="GO" id="GO:0005198">
    <property type="term" value="F:structural molecule activity"/>
    <property type="evidence" value="ECO:0007669"/>
    <property type="project" value="UniProtKB-UniRule"/>
</dbReference>
<evidence type="ECO:0000259" key="11">
    <source>
        <dbReference type="Pfam" id="PF22638"/>
    </source>
</evidence>
<feature type="coiled-coil region" evidence="8">
    <location>
        <begin position="160"/>
        <end position="187"/>
    </location>
</feature>
<comment type="subcellular location">
    <subcellularLocation>
        <location evidence="1 7">Bacterial flagellum</location>
    </subcellularLocation>
    <subcellularLocation>
        <location evidence="2 7">Secreted</location>
    </subcellularLocation>
</comment>
<evidence type="ECO:0000256" key="7">
    <source>
        <dbReference type="RuleBase" id="RU362065"/>
    </source>
</evidence>
<keyword evidence="6 7" id="KW-0975">Bacterial flagellum</keyword>
<keyword evidence="8" id="KW-0175">Coiled coil</keyword>
<accession>A0A0T9U690</accession>
<organism evidence="12 13">
    <name type="scientific">Yersinia aleksiciae</name>
    <dbReference type="NCBI Taxonomy" id="263819"/>
    <lineage>
        <taxon>Bacteria</taxon>
        <taxon>Pseudomonadati</taxon>
        <taxon>Pseudomonadota</taxon>
        <taxon>Gammaproteobacteria</taxon>
        <taxon>Enterobacterales</taxon>
        <taxon>Yersiniaceae</taxon>
        <taxon>Yersinia</taxon>
    </lineage>
</organism>
<name>A0A0T9U690_YERAE</name>
<keyword evidence="12" id="KW-0282">Flagellum</keyword>
<evidence type="ECO:0000256" key="4">
    <source>
        <dbReference type="ARBA" id="ARBA00016244"/>
    </source>
</evidence>
<dbReference type="InterPro" id="IPR010930">
    <property type="entry name" value="Flg_bb/hook_C_dom"/>
</dbReference>
<dbReference type="GO" id="GO:0005576">
    <property type="term" value="C:extracellular region"/>
    <property type="evidence" value="ECO:0007669"/>
    <property type="project" value="UniProtKB-SubCell"/>
</dbReference>
<dbReference type="PANTHER" id="PTHR30033:SF1">
    <property type="entry name" value="FLAGELLAR HOOK-ASSOCIATED PROTEIN 1"/>
    <property type="match status" value="1"/>
</dbReference>
<evidence type="ECO:0000259" key="9">
    <source>
        <dbReference type="Pfam" id="PF00460"/>
    </source>
</evidence>
<dbReference type="InterPro" id="IPR002371">
    <property type="entry name" value="FlgK"/>
</dbReference>
<evidence type="ECO:0000256" key="5">
    <source>
        <dbReference type="ARBA" id="ARBA00022525"/>
    </source>
</evidence>
<feature type="domain" description="Flagellar basal-body/hook protein C-terminal" evidence="10">
    <location>
        <begin position="415"/>
        <end position="453"/>
    </location>
</feature>
<comment type="similarity">
    <text evidence="3 7">Belongs to the flagella basal body rod proteins family.</text>
</comment>
<evidence type="ECO:0000256" key="2">
    <source>
        <dbReference type="ARBA" id="ARBA00004613"/>
    </source>
</evidence>
<keyword evidence="12" id="KW-0969">Cilium</keyword>
<dbReference type="NCBIfam" id="TIGR02492">
    <property type="entry name" value="flgK_ends"/>
    <property type="match status" value="1"/>
</dbReference>
<dbReference type="Pfam" id="PF22638">
    <property type="entry name" value="FlgK_D1"/>
    <property type="match status" value="1"/>
</dbReference>
<dbReference type="AlphaFoldDB" id="A0A0T9U690"/>
<evidence type="ECO:0000313" key="12">
    <source>
        <dbReference type="EMBL" id="CNL21846.1"/>
    </source>
</evidence>
<evidence type="ECO:0000259" key="10">
    <source>
        <dbReference type="Pfam" id="PF06429"/>
    </source>
</evidence>
<evidence type="ECO:0000256" key="1">
    <source>
        <dbReference type="ARBA" id="ARBA00004365"/>
    </source>
</evidence>
<feature type="domain" description="Flagellar hook-associated protein FlgK helical" evidence="11">
    <location>
        <begin position="90"/>
        <end position="318"/>
    </location>
</feature>
<dbReference type="GO" id="GO:0044780">
    <property type="term" value="P:bacterial-type flagellum assembly"/>
    <property type="evidence" value="ECO:0007669"/>
    <property type="project" value="InterPro"/>
</dbReference>
<feature type="domain" description="Flagellar basal body rod protein N-terminal" evidence="9">
    <location>
        <begin position="4"/>
        <end position="33"/>
    </location>
</feature>
<gene>
    <name evidence="12" type="primary">flgK_2</name>
    <name evidence="7" type="synonym">flgK</name>
    <name evidence="12" type="ORF">ERS008460_02233</name>
</gene>
<dbReference type="PRINTS" id="PR01005">
    <property type="entry name" value="FLGHOOKAP1"/>
</dbReference>
<dbReference type="EMBL" id="CQEM01000009">
    <property type="protein sequence ID" value="CNL21846.1"/>
    <property type="molecule type" value="Genomic_DNA"/>
</dbReference>
<dbReference type="InterPro" id="IPR001444">
    <property type="entry name" value="Flag_bb_rod_N"/>
</dbReference>
<evidence type="ECO:0000256" key="8">
    <source>
        <dbReference type="SAM" id="Coils"/>
    </source>
</evidence>
<sequence>MNLINTAFSGMQAAQAHLNATAMNIANAKTPGYSRQRVEQSALGTQGTGLSAGNGVRVDEFKRITEQHLIREEWKETSNHNYFSSKQNYLSKLEYAIGDENTGIATGLQAFFNGLTLATSNPASPAYRENVIHEAHSLALSFNNFAASAKEQKNTIALQREGMVTQINDLIENIAQYNQKIVLMSANNSNVSALQDNRDEQVKKLSKLLDINVTEATDGSYAITMKGGLPLISGQSVSVLELNSTSPNPNIDLKFSGTSYAIDMSCGAGLGAINDYESGVLAETQAIVEGMAEQLADKINNQLTAGYDLSGAAGKQLFNFDRTNPTGMLLVTDIKANELGFSSNVNAVGDASNLHSLIAIKGDGITLPGIGSTSLSDAGASLVGNVAFASSKNQQSITQTKNMLDIATFNRDSLSGIENDEEAANVMEYSKVYQANMKVISTGDRIFSELLSLFR</sequence>
<keyword evidence="12" id="KW-0966">Cell projection</keyword>
<evidence type="ECO:0000256" key="6">
    <source>
        <dbReference type="ARBA" id="ARBA00023143"/>
    </source>
</evidence>
<protein>
    <recommendedName>
        <fullName evidence="4 7">Flagellar hook-associated protein 1</fullName>
        <shortName evidence="7">HAP1</shortName>
    </recommendedName>
</protein>
<reference evidence="13" key="1">
    <citation type="submission" date="2015-03" db="EMBL/GenBank/DDBJ databases">
        <authorList>
            <consortium name="Pathogen Informatics"/>
        </authorList>
    </citation>
    <scope>NUCLEOTIDE SEQUENCE [LARGE SCALE GENOMIC DNA]</scope>
    <source>
        <strain evidence="13">IP27925</strain>
    </source>
</reference>
<dbReference type="PANTHER" id="PTHR30033">
    <property type="entry name" value="FLAGELLAR HOOK-ASSOCIATED PROTEIN 1"/>
    <property type="match status" value="1"/>
</dbReference>
<dbReference type="SUPFAM" id="SSF64518">
    <property type="entry name" value="Phase 1 flagellin"/>
    <property type="match status" value="1"/>
</dbReference>
<proteinExistence type="inferred from homology"/>
<dbReference type="Pfam" id="PF00460">
    <property type="entry name" value="Flg_bb_rod"/>
    <property type="match status" value="1"/>
</dbReference>
<dbReference type="Pfam" id="PF06429">
    <property type="entry name" value="Flg_bbr_C"/>
    <property type="match status" value="1"/>
</dbReference>
<evidence type="ECO:0000256" key="3">
    <source>
        <dbReference type="ARBA" id="ARBA00009677"/>
    </source>
</evidence>
<dbReference type="GO" id="GO:0009424">
    <property type="term" value="C:bacterial-type flagellum hook"/>
    <property type="evidence" value="ECO:0007669"/>
    <property type="project" value="UniProtKB-UniRule"/>
</dbReference>
<dbReference type="Proteomes" id="UP000040088">
    <property type="component" value="Unassembled WGS sequence"/>
</dbReference>
<dbReference type="RefSeq" id="WP_050126026.1">
    <property type="nucleotide sequence ID" value="NZ_CQEM01000009.1"/>
</dbReference>